<dbReference type="RefSeq" id="XP_074415947.1">
    <property type="nucleotide sequence ID" value="XM_074559846.1"/>
</dbReference>
<accession>A0AC58RKJ4</accession>
<dbReference type="Proteomes" id="UP000515129">
    <property type="component" value="Chromosome 36"/>
</dbReference>
<sequence length="184" mass="20549">MMCKLFLFFALLLSVLEPLLGRPLIHSAEMTYGRPGKCSHLLSFTHAKVQQVICYISCSPVVLVEEEQGVSPDDLSYSKQAYLSQGAAGFGYPSLITGDISSDGQRFISICSSLKLAVKPQGNFDLCFPVLFKYHTAMKDNLSILTQFVVQVLLEKPLSSRFLGGRKQYRKRGGNTECFWKYCV</sequence>
<organism evidence="1 2">
    <name type="scientific">Carassius auratus</name>
    <name type="common">Goldfish</name>
    <dbReference type="NCBI Taxonomy" id="7957"/>
    <lineage>
        <taxon>Eukaryota</taxon>
        <taxon>Metazoa</taxon>
        <taxon>Chordata</taxon>
        <taxon>Craniata</taxon>
        <taxon>Vertebrata</taxon>
        <taxon>Euteleostomi</taxon>
        <taxon>Actinopterygii</taxon>
        <taxon>Neopterygii</taxon>
        <taxon>Teleostei</taxon>
        <taxon>Ostariophysi</taxon>
        <taxon>Cypriniformes</taxon>
        <taxon>Cyprinidae</taxon>
        <taxon>Cyprininae</taxon>
        <taxon>Carassius</taxon>
    </lineage>
</organism>
<gene>
    <name evidence="2" type="primary">LOC113055656</name>
</gene>
<keyword evidence="1" id="KW-1185">Reference proteome</keyword>
<evidence type="ECO:0000313" key="2">
    <source>
        <dbReference type="RefSeq" id="XP_074415947.1"/>
    </source>
</evidence>
<name>A0AC58RKJ4_CARAU</name>
<protein>
    <submittedName>
        <fullName evidence="2">Prepro-urotensin II-beta</fullName>
    </submittedName>
</protein>
<reference evidence="2" key="1">
    <citation type="submission" date="2025-08" db="UniProtKB">
        <authorList>
            <consortium name="RefSeq"/>
        </authorList>
    </citation>
    <scope>IDENTIFICATION</scope>
    <source>
        <strain evidence="2">Wakin</strain>
        <tissue evidence="2">Muscle</tissue>
    </source>
</reference>
<evidence type="ECO:0000313" key="1">
    <source>
        <dbReference type="Proteomes" id="UP000515129"/>
    </source>
</evidence>
<proteinExistence type="predicted"/>